<protein>
    <submittedName>
        <fullName evidence="3">Uncharacterized protein</fullName>
    </submittedName>
</protein>
<dbReference type="AlphaFoldDB" id="A0A9W9AMB7"/>
<feature type="region of interest" description="Disordered" evidence="2">
    <location>
        <begin position="357"/>
        <end position="382"/>
    </location>
</feature>
<dbReference type="Proteomes" id="UP001150266">
    <property type="component" value="Unassembled WGS sequence"/>
</dbReference>
<gene>
    <name evidence="3" type="ORF">J3R30DRAFT_3441961</name>
</gene>
<sequence>MIARIKLTFRPIGQQAFRLHSCCTVYPFQSLNGRLANSHHVQYRGIRTKPDPLRVKPLGDGPTGGEKVLMHRMLEQRQLNISRVARERGWFFPSNNLQLPAGWSYEWPAWVAGWELVPIVTRSHNELILEHYFGMAGRLTPIIFRLDPFAPDFIFQYQGMDEQDIQRKGTHWMDQGHPGAYYYFRMGDDEVFKFSSEFDSCSPKDFILAFGTPAGLKRMMEDSSAVPVLSDDHSARAFAEECDSELIHFEQRIAAIENQGKQRPDPIMALAFGDSTEEPLYPITDQKILALREKYESYKSYGVYSVYTLVPDDEAVKAQERRRKQLQYLLDVEDLEGRVKELKKELNEITDDEGEFEVIKEQSRGRRRKGDKRPETLANRGP</sequence>
<dbReference type="OrthoDB" id="2874823at2759"/>
<evidence type="ECO:0000256" key="2">
    <source>
        <dbReference type="SAM" id="MobiDB-lite"/>
    </source>
</evidence>
<evidence type="ECO:0000313" key="4">
    <source>
        <dbReference type="Proteomes" id="UP001150266"/>
    </source>
</evidence>
<comment type="caution">
    <text evidence="3">The sequence shown here is derived from an EMBL/GenBank/DDBJ whole genome shotgun (WGS) entry which is preliminary data.</text>
</comment>
<reference evidence="3" key="1">
    <citation type="submission" date="2022-08" db="EMBL/GenBank/DDBJ databases">
        <title>A Global Phylogenomic Analysis of the Shiitake Genus Lentinula.</title>
        <authorList>
            <consortium name="DOE Joint Genome Institute"/>
            <person name="Sierra-Patev S."/>
            <person name="Min B."/>
            <person name="Naranjo-Ortiz M."/>
            <person name="Looney B."/>
            <person name="Konkel Z."/>
            <person name="Slot J.C."/>
            <person name="Sakamoto Y."/>
            <person name="Steenwyk J.L."/>
            <person name="Rokas A."/>
            <person name="Carro J."/>
            <person name="Camarero S."/>
            <person name="Ferreira P."/>
            <person name="Molpeceres G."/>
            <person name="Ruiz-Duenas F.J."/>
            <person name="Serrano A."/>
            <person name="Henrissat B."/>
            <person name="Drula E."/>
            <person name="Hughes K.W."/>
            <person name="Mata J.L."/>
            <person name="Ishikawa N.K."/>
            <person name="Vargas-Isla R."/>
            <person name="Ushijima S."/>
            <person name="Smith C.A."/>
            <person name="Ahrendt S."/>
            <person name="Andreopoulos W."/>
            <person name="He G."/>
            <person name="Labutti K."/>
            <person name="Lipzen A."/>
            <person name="Ng V."/>
            <person name="Riley R."/>
            <person name="Sandor L."/>
            <person name="Barry K."/>
            <person name="Martinez A.T."/>
            <person name="Xiao Y."/>
            <person name="Gibbons J.G."/>
            <person name="Terashima K."/>
            <person name="Grigoriev I.V."/>
            <person name="Hibbett D.S."/>
        </authorList>
    </citation>
    <scope>NUCLEOTIDE SEQUENCE</scope>
    <source>
        <strain evidence="3">JLM2183</strain>
    </source>
</reference>
<dbReference type="EMBL" id="JAOTPV010000003">
    <property type="protein sequence ID" value="KAJ4485774.1"/>
    <property type="molecule type" value="Genomic_DNA"/>
</dbReference>
<evidence type="ECO:0000256" key="1">
    <source>
        <dbReference type="SAM" id="Coils"/>
    </source>
</evidence>
<keyword evidence="1" id="KW-0175">Coiled coil</keyword>
<evidence type="ECO:0000313" key="3">
    <source>
        <dbReference type="EMBL" id="KAJ4485774.1"/>
    </source>
</evidence>
<organism evidence="3 4">
    <name type="scientific">Lentinula aciculospora</name>
    <dbReference type="NCBI Taxonomy" id="153920"/>
    <lineage>
        <taxon>Eukaryota</taxon>
        <taxon>Fungi</taxon>
        <taxon>Dikarya</taxon>
        <taxon>Basidiomycota</taxon>
        <taxon>Agaricomycotina</taxon>
        <taxon>Agaricomycetes</taxon>
        <taxon>Agaricomycetidae</taxon>
        <taxon>Agaricales</taxon>
        <taxon>Marasmiineae</taxon>
        <taxon>Omphalotaceae</taxon>
        <taxon>Lentinula</taxon>
    </lineage>
</organism>
<name>A0A9W9AMB7_9AGAR</name>
<accession>A0A9W9AMB7</accession>
<feature type="coiled-coil region" evidence="1">
    <location>
        <begin position="325"/>
        <end position="352"/>
    </location>
</feature>
<proteinExistence type="predicted"/>
<keyword evidence="4" id="KW-1185">Reference proteome</keyword>